<proteinExistence type="predicted"/>
<evidence type="ECO:0000313" key="4">
    <source>
        <dbReference type="Proteomes" id="UP000734854"/>
    </source>
</evidence>
<evidence type="ECO:0000313" key="3">
    <source>
        <dbReference type="EMBL" id="KAG6534346.1"/>
    </source>
</evidence>
<evidence type="ECO:0008006" key="5">
    <source>
        <dbReference type="Google" id="ProtNLM"/>
    </source>
</evidence>
<protein>
    <recommendedName>
        <fullName evidence="5">Pollen Ole e 1 allergen and extensin family protein</fullName>
    </recommendedName>
</protein>
<dbReference type="EMBL" id="JACMSC010000002">
    <property type="protein sequence ID" value="KAG6534346.1"/>
    <property type="molecule type" value="Genomic_DNA"/>
</dbReference>
<feature type="signal peptide" evidence="2">
    <location>
        <begin position="1"/>
        <end position="27"/>
    </location>
</feature>
<keyword evidence="4" id="KW-1185">Reference proteome</keyword>
<evidence type="ECO:0000256" key="2">
    <source>
        <dbReference type="SAM" id="SignalP"/>
    </source>
</evidence>
<reference evidence="3 4" key="1">
    <citation type="submission" date="2020-08" db="EMBL/GenBank/DDBJ databases">
        <title>Plant Genome Project.</title>
        <authorList>
            <person name="Zhang R.-G."/>
        </authorList>
    </citation>
    <scope>NUCLEOTIDE SEQUENCE [LARGE SCALE GENOMIC DNA]</scope>
    <source>
        <tissue evidence="3">Rhizome</tissue>
    </source>
</reference>
<feature type="chain" id="PRO_5035227870" description="Pollen Ole e 1 allergen and extensin family protein" evidence="2">
    <location>
        <begin position="28"/>
        <end position="179"/>
    </location>
</feature>
<dbReference type="OrthoDB" id="747559at2759"/>
<dbReference type="GO" id="GO:0071944">
    <property type="term" value="C:cell periphery"/>
    <property type="evidence" value="ECO:0007669"/>
    <property type="project" value="TreeGrafter"/>
</dbReference>
<accession>A0A8J5IG14</accession>
<name>A0A8J5IG14_ZINOF</name>
<evidence type="ECO:0000256" key="1">
    <source>
        <dbReference type="ARBA" id="ARBA00022729"/>
    </source>
</evidence>
<dbReference type="Proteomes" id="UP000734854">
    <property type="component" value="Unassembled WGS sequence"/>
</dbReference>
<dbReference type="PANTHER" id="PTHR33470">
    <property type="entry name" value="OS01G0164075 PROTEIN"/>
    <property type="match status" value="1"/>
</dbReference>
<organism evidence="3 4">
    <name type="scientific">Zingiber officinale</name>
    <name type="common">Ginger</name>
    <name type="synonym">Amomum zingiber</name>
    <dbReference type="NCBI Taxonomy" id="94328"/>
    <lineage>
        <taxon>Eukaryota</taxon>
        <taxon>Viridiplantae</taxon>
        <taxon>Streptophyta</taxon>
        <taxon>Embryophyta</taxon>
        <taxon>Tracheophyta</taxon>
        <taxon>Spermatophyta</taxon>
        <taxon>Magnoliopsida</taxon>
        <taxon>Liliopsida</taxon>
        <taxon>Zingiberales</taxon>
        <taxon>Zingiberaceae</taxon>
        <taxon>Zingiber</taxon>
    </lineage>
</organism>
<comment type="caution">
    <text evidence="3">The sequence shown here is derived from an EMBL/GenBank/DDBJ whole genome shotgun (WGS) entry which is preliminary data.</text>
</comment>
<keyword evidence="1 2" id="KW-0732">Signal</keyword>
<dbReference type="PANTHER" id="PTHR33470:SF29">
    <property type="entry name" value="POLLEN OLE E 1 ALLERGEN AND EXTENSIN FAMILY PROTEIN"/>
    <property type="match status" value="1"/>
</dbReference>
<dbReference type="AlphaFoldDB" id="A0A8J5IG14"/>
<gene>
    <name evidence="3" type="ORF">ZIOFF_008232</name>
</gene>
<dbReference type="Pfam" id="PF01190">
    <property type="entry name" value="Pollen_Ole_e_1"/>
    <property type="match status" value="1"/>
</dbReference>
<sequence length="179" mass="19127">MGKCNWVAVAAAAAAVVILAVAGRVEGRSGYGKEVTAAHISGKVLCQDCNQGWAEWIDGKPIKGAKVAVTCMDCRGRVVYHGSDFTDEKGEFELKVVRQRAYGKAIEVEDCTVRLEDSSPDSTCNVRTDFGGGRSGVRPHDPSAFQSGLVKYTVGPFYFTPPDCDYPDASNPLGDGDDD</sequence>